<dbReference type="Pfam" id="PF04895">
    <property type="entry name" value="Nre_C"/>
    <property type="match status" value="1"/>
</dbReference>
<sequence>MMEKKYEHLKQLTQQFYNMKNTKITSKQIEGTTPPSVFIGSYNYPKVFAGPLLTSEHNSAIMDQPETWMNSQTSQDQIINYRLNLVRGKQTIAVDDVENNYIMKLQEVSMAKKSVQSEAEFNKKPTGIMIGREEAPHGPSGVLKKFDIENIKWDRQLEKTYYDTDLKAKDAVDILHKKDIPFTQIQKAFSVGSMGEKKNRKLVPTRWSITAVDTTIANNLLKDVRYNPTIDTYHVYEHKTYGIQIIVVEIPTPWQFELMEAFTNYKGRPIIFTDYENNKGKKEYSRLGGGYYAIKMAVLEQLMRDKKQAGVIVFRESNDEYIPLGVWNMRQNTREALNKKPKEFETLKQAINYINTKTELPTDDYIKASDLLDDILKQRQTTLDMFF</sequence>
<dbReference type="RefSeq" id="WP_095608868.1">
    <property type="nucleotide sequence ID" value="NZ_CAUHCB010000010.1"/>
</dbReference>
<comment type="caution">
    <text evidence="4">The sequence shown here is derived from an EMBL/GenBank/DDBJ whole genome shotgun (WGS) entry which is preliminary data.</text>
</comment>
<dbReference type="GO" id="GO:0006281">
    <property type="term" value="P:DNA repair"/>
    <property type="evidence" value="ECO:0007669"/>
    <property type="project" value="UniProtKB-UniRule"/>
</dbReference>
<evidence type="ECO:0000259" key="2">
    <source>
        <dbReference type="Pfam" id="PF04894"/>
    </source>
</evidence>
<comment type="similarity">
    <text evidence="1">Belongs to the Nre family.</text>
</comment>
<dbReference type="InterPro" id="IPR006978">
    <property type="entry name" value="Nre_N"/>
</dbReference>
<protein>
    <recommendedName>
        <fullName evidence="1">DNA repair protein</fullName>
    </recommendedName>
</protein>
<dbReference type="Proteomes" id="UP000217528">
    <property type="component" value="Unassembled WGS sequence"/>
</dbReference>
<dbReference type="EMBL" id="LWMS01000014">
    <property type="protein sequence ID" value="PWL08509.1"/>
    <property type="molecule type" value="Genomic_DNA"/>
</dbReference>
<evidence type="ECO:0000313" key="7">
    <source>
        <dbReference type="Proteomes" id="UP000246004"/>
    </source>
</evidence>
<dbReference type="OrthoDB" id="6609at2157"/>
<feature type="domain" description="Archaeal Nre N-terminal" evidence="2">
    <location>
        <begin position="13"/>
        <end position="263"/>
    </location>
</feature>
<name>A0A2A2HCG6_9EURY</name>
<dbReference type="HAMAP" id="MF_02096">
    <property type="entry name" value="Nre"/>
    <property type="match status" value="1"/>
</dbReference>
<dbReference type="InterPro" id="IPR033167">
    <property type="entry name" value="Nre"/>
</dbReference>
<keyword evidence="1" id="KW-0227">DNA damage</keyword>
<reference evidence="5 7" key="1">
    <citation type="submission" date="2016-04" db="EMBL/GenBank/DDBJ databases">
        <title>Genome sequence of Methanosphaera cuniculi DSM 4103.</title>
        <authorList>
            <person name="Poehlein A."/>
            <person name="Seedorf H."/>
            <person name="Daniel R."/>
        </authorList>
    </citation>
    <scope>NUCLEOTIDE SEQUENCE [LARGE SCALE GENOMIC DNA]</scope>
    <source>
        <strain evidence="5 7">DSM 4103</strain>
    </source>
</reference>
<comment type="caution">
    <text evidence="1">Lacks conserved residue(s) required for the propagation of feature annotation.</text>
</comment>
<evidence type="ECO:0000313" key="6">
    <source>
        <dbReference type="Proteomes" id="UP000217528"/>
    </source>
</evidence>
<evidence type="ECO:0000259" key="3">
    <source>
        <dbReference type="Pfam" id="PF04895"/>
    </source>
</evidence>
<dbReference type="Pfam" id="PF04894">
    <property type="entry name" value="Nre_N"/>
    <property type="match status" value="1"/>
</dbReference>
<dbReference type="EMBL" id="LMVN01000021">
    <property type="protein sequence ID" value="PAV07201.1"/>
    <property type="molecule type" value="Genomic_DNA"/>
</dbReference>
<keyword evidence="6" id="KW-1185">Reference proteome</keyword>
<dbReference type="InterPro" id="IPR006979">
    <property type="entry name" value="Nre_C"/>
</dbReference>
<evidence type="ECO:0000256" key="1">
    <source>
        <dbReference type="HAMAP-Rule" id="MF_02096"/>
    </source>
</evidence>
<evidence type="ECO:0000313" key="5">
    <source>
        <dbReference type="EMBL" id="PWL08509.1"/>
    </source>
</evidence>
<dbReference type="PANTHER" id="PTHR38136:SF2">
    <property type="entry name" value="DNA REPAIR PROTEIN"/>
    <property type="match status" value="1"/>
</dbReference>
<organism evidence="4 6">
    <name type="scientific">Methanosphaera cuniculi</name>
    <dbReference type="NCBI Taxonomy" id="1077256"/>
    <lineage>
        <taxon>Archaea</taxon>
        <taxon>Methanobacteriati</taxon>
        <taxon>Methanobacteriota</taxon>
        <taxon>Methanomada group</taxon>
        <taxon>Methanobacteria</taxon>
        <taxon>Methanobacteriales</taxon>
        <taxon>Methanobacteriaceae</taxon>
        <taxon>Methanosphaera</taxon>
    </lineage>
</organism>
<dbReference type="Proteomes" id="UP000246004">
    <property type="component" value="Unassembled WGS sequence"/>
</dbReference>
<dbReference type="PANTHER" id="PTHR38136">
    <property type="entry name" value="DNA REPAIR PROTEIN"/>
    <property type="match status" value="1"/>
</dbReference>
<dbReference type="AlphaFoldDB" id="A0A2A2HCG6"/>
<feature type="domain" description="Archaeal Nre C-terminal" evidence="3">
    <location>
        <begin position="276"/>
        <end position="386"/>
    </location>
</feature>
<evidence type="ECO:0000313" key="4">
    <source>
        <dbReference type="EMBL" id="PAV07201.1"/>
    </source>
</evidence>
<keyword evidence="1" id="KW-0234">DNA repair</keyword>
<comment type="function">
    <text evidence="1">Involved in DNA damage repair.</text>
</comment>
<gene>
    <name evidence="4" type="ORF">ASJ82_05885</name>
    <name evidence="5" type="ORF">MSCUN_05880</name>
</gene>
<proteinExistence type="inferred from homology"/>
<reference evidence="4 6" key="2">
    <citation type="journal article" date="2017" name="BMC Genomics">
        <title>Genomic analysis of methanogenic archaea reveals a shift towards energy conservation.</title>
        <authorList>
            <person name="Gilmore S.P."/>
            <person name="Henske J.K."/>
            <person name="Sexton J.A."/>
            <person name="Solomon K.V."/>
            <person name="Seppala S."/>
            <person name="Yoo J.I."/>
            <person name="Huyett L.M."/>
            <person name="Pressman A."/>
            <person name="Cogan J.Z."/>
            <person name="Kivenson V."/>
            <person name="Peng X."/>
            <person name="Tan Y."/>
            <person name="Valentine D.L."/>
            <person name="O'Malley M.A."/>
        </authorList>
    </citation>
    <scope>NUCLEOTIDE SEQUENCE [LARGE SCALE GENOMIC DNA]</scope>
    <source>
        <strain evidence="4 6">1R-7</strain>
    </source>
</reference>
<accession>A0A2A2HCG6</accession>